<dbReference type="PANTHER" id="PTHR46808">
    <property type="entry name" value="H2.0-LIKE HOMEOBOX PROTEIN"/>
    <property type="match status" value="1"/>
</dbReference>
<evidence type="ECO:0000313" key="10">
    <source>
        <dbReference type="RefSeq" id="XP_012941317.1"/>
    </source>
</evidence>
<keyword evidence="2 5" id="KW-0371">Homeobox</keyword>
<feature type="compositionally biased region" description="Low complexity" evidence="7">
    <location>
        <begin position="98"/>
        <end position="133"/>
    </location>
</feature>
<evidence type="ECO:0000256" key="7">
    <source>
        <dbReference type="SAM" id="MobiDB-lite"/>
    </source>
</evidence>
<feature type="region of interest" description="Disordered" evidence="7">
    <location>
        <begin position="237"/>
        <end position="256"/>
    </location>
</feature>
<dbReference type="PROSITE" id="PS50071">
    <property type="entry name" value="HOMEOBOX_2"/>
    <property type="match status" value="1"/>
</dbReference>
<comment type="similarity">
    <text evidence="4">Belongs to the H2.0 homeobox family.</text>
</comment>
<sequence>MMNVYGCVPTPYLPGPASLSYWAQAAALAGLPVSELPPASLTLGLKKSQFPVSLSDVIQKSRSGGGGGGGSLRTADDITASFRVTSHTLVTSRPSPPSSGELASRLSSSAQAQLHSHLQQQQQQRHQQQQLQSHLHRMSHRTYSGTPPPVGNGLAPLQALCDADVSAFTAKTGAGSVGEEKRGGLKFGMSRILSEDFGKTKPEKENNFQLSSVPEACRSLPLCPCNSPSCTAYARPSSPYHRGPSPYSRGSSPFQRTPIPSLSAVHALQPPTYPLSSSVDALPGPYSILSTDATSSAATPKRKRSWSRAVFSNLQRKGLEKRFEVQKYVTKPDRRQLAAMLGLTDAQVKVWFQNRRMKWRHAQQQGEKDKQLQQTGQTPRPPEDKGREENREVAGAAAVNLDAAHSTLGVDVDDDEEVAETSLGVSSSSASSSSSESRDKLAMASAQLSERLALNSGGVRDTLDTAADMCISSHPPLPPPPPRVPAVFQQQAGGPDIVHSNEPSSVHHLVHHKNTTLARDMQDVRIGSHGAGSPLYHNRDLRVISEPGNIKGVASVVSGAGPEEILMDSDADDEPGSIIGACHDRDEADTPIPQDSALLSDDDSTPCDDVSMGDIDVDN</sequence>
<evidence type="ECO:0000256" key="4">
    <source>
        <dbReference type="ARBA" id="ARBA00038504"/>
    </source>
</evidence>
<evidence type="ECO:0000259" key="8">
    <source>
        <dbReference type="PROSITE" id="PS50071"/>
    </source>
</evidence>
<evidence type="ECO:0000256" key="1">
    <source>
        <dbReference type="ARBA" id="ARBA00023125"/>
    </source>
</evidence>
<dbReference type="InterPro" id="IPR020479">
    <property type="entry name" value="HD_metazoa"/>
</dbReference>
<accession>A0ABM1A5P2</accession>
<keyword evidence="1 5" id="KW-0238">DNA-binding</keyword>
<reference evidence="10" key="1">
    <citation type="submission" date="2025-08" db="UniProtKB">
        <authorList>
            <consortium name="RefSeq"/>
        </authorList>
    </citation>
    <scope>IDENTIFICATION</scope>
</reference>
<organism evidence="9 10">
    <name type="scientific">Aplysia californica</name>
    <name type="common">California sea hare</name>
    <dbReference type="NCBI Taxonomy" id="6500"/>
    <lineage>
        <taxon>Eukaryota</taxon>
        <taxon>Metazoa</taxon>
        <taxon>Spiralia</taxon>
        <taxon>Lophotrochozoa</taxon>
        <taxon>Mollusca</taxon>
        <taxon>Gastropoda</taxon>
        <taxon>Heterobranchia</taxon>
        <taxon>Euthyneura</taxon>
        <taxon>Tectipleura</taxon>
        <taxon>Aplysiida</taxon>
        <taxon>Aplysioidea</taxon>
        <taxon>Aplysiidae</taxon>
        <taxon>Aplysia</taxon>
    </lineage>
</organism>
<feature type="region of interest" description="Disordered" evidence="7">
    <location>
        <begin position="86"/>
        <end position="144"/>
    </location>
</feature>
<dbReference type="GeneID" id="101856366"/>
<evidence type="ECO:0000256" key="5">
    <source>
        <dbReference type="PROSITE-ProRule" id="PRU00108"/>
    </source>
</evidence>
<dbReference type="PROSITE" id="PS00027">
    <property type="entry name" value="HOMEOBOX_1"/>
    <property type="match status" value="1"/>
</dbReference>
<evidence type="ECO:0000256" key="6">
    <source>
        <dbReference type="RuleBase" id="RU000682"/>
    </source>
</evidence>
<feature type="compositionally biased region" description="Low complexity" evidence="7">
    <location>
        <begin position="426"/>
        <end position="435"/>
    </location>
</feature>
<feature type="region of interest" description="Disordered" evidence="7">
    <location>
        <begin position="359"/>
        <end position="392"/>
    </location>
</feature>
<dbReference type="SMART" id="SM00389">
    <property type="entry name" value="HOX"/>
    <property type="match status" value="1"/>
</dbReference>
<evidence type="ECO:0000256" key="3">
    <source>
        <dbReference type="ARBA" id="ARBA00023242"/>
    </source>
</evidence>
<name>A0ABM1A5P2_APLCA</name>
<protein>
    <submittedName>
        <fullName evidence="10">H2.0-like homeobox protein</fullName>
    </submittedName>
</protein>
<comment type="subcellular location">
    <subcellularLocation>
        <location evidence="5 6">Nucleus</location>
    </subcellularLocation>
</comment>
<feature type="DNA-binding region" description="Homeobox" evidence="5">
    <location>
        <begin position="304"/>
        <end position="363"/>
    </location>
</feature>
<evidence type="ECO:0000313" key="9">
    <source>
        <dbReference type="Proteomes" id="UP000694888"/>
    </source>
</evidence>
<dbReference type="InterPro" id="IPR000047">
    <property type="entry name" value="HTH_motif"/>
</dbReference>
<feature type="compositionally biased region" description="Acidic residues" evidence="7">
    <location>
        <begin position="566"/>
        <end position="575"/>
    </location>
</feature>
<dbReference type="Gene3D" id="1.10.10.60">
    <property type="entry name" value="Homeodomain-like"/>
    <property type="match status" value="1"/>
</dbReference>
<dbReference type="InterPro" id="IPR009057">
    <property type="entry name" value="Homeodomain-like_sf"/>
</dbReference>
<dbReference type="CDD" id="cd00086">
    <property type="entry name" value="homeodomain"/>
    <property type="match status" value="1"/>
</dbReference>
<dbReference type="RefSeq" id="XP_012941317.1">
    <property type="nucleotide sequence ID" value="XM_013085863.2"/>
</dbReference>
<dbReference type="Pfam" id="PF00046">
    <property type="entry name" value="Homeodomain"/>
    <property type="match status" value="1"/>
</dbReference>
<dbReference type="SUPFAM" id="SSF46689">
    <property type="entry name" value="Homeodomain-like"/>
    <property type="match status" value="1"/>
</dbReference>
<evidence type="ECO:0000256" key="2">
    <source>
        <dbReference type="ARBA" id="ARBA00023155"/>
    </source>
</evidence>
<feature type="compositionally biased region" description="Basic and acidic residues" evidence="7">
    <location>
        <begin position="381"/>
        <end position="392"/>
    </location>
</feature>
<feature type="region of interest" description="Disordered" evidence="7">
    <location>
        <begin position="418"/>
        <end position="443"/>
    </location>
</feature>
<feature type="domain" description="Homeobox" evidence="8">
    <location>
        <begin position="302"/>
        <end position="362"/>
    </location>
</feature>
<dbReference type="PRINTS" id="PR00024">
    <property type="entry name" value="HOMEOBOX"/>
</dbReference>
<proteinExistence type="inferred from homology"/>
<feature type="compositionally biased region" description="Low complexity" evidence="7">
    <location>
        <begin position="242"/>
        <end position="253"/>
    </location>
</feature>
<dbReference type="Proteomes" id="UP000694888">
    <property type="component" value="Unplaced"/>
</dbReference>
<gene>
    <name evidence="10" type="primary">LOC101856366</name>
</gene>
<dbReference type="InterPro" id="IPR001356">
    <property type="entry name" value="HD"/>
</dbReference>
<dbReference type="PANTHER" id="PTHR46808:SF1">
    <property type="entry name" value="H2.0-LIKE HOMEOBOX PROTEIN"/>
    <property type="match status" value="1"/>
</dbReference>
<keyword evidence="3 5" id="KW-0539">Nucleus</keyword>
<dbReference type="PRINTS" id="PR00031">
    <property type="entry name" value="HTHREPRESSR"/>
</dbReference>
<keyword evidence="9" id="KW-1185">Reference proteome</keyword>
<feature type="region of interest" description="Disordered" evidence="7">
    <location>
        <begin position="566"/>
        <end position="619"/>
    </location>
</feature>
<dbReference type="InterPro" id="IPR052497">
    <property type="entry name" value="H2.0_Homeobox_TF"/>
</dbReference>
<dbReference type="InterPro" id="IPR017970">
    <property type="entry name" value="Homeobox_CS"/>
</dbReference>